<proteinExistence type="predicted"/>
<evidence type="ECO:0000256" key="1">
    <source>
        <dbReference type="SAM" id="SignalP"/>
    </source>
</evidence>
<comment type="caution">
    <text evidence="2">The sequence shown here is derived from an EMBL/GenBank/DDBJ whole genome shotgun (WGS) entry which is preliminary data.</text>
</comment>
<sequence length="189" mass="21930">MKQAIFFLVLHFVTAFTFKVNAQEVIQYGDSLLATFTIQNGKVKEVRTDNEQFRASAQKSGEELVAVLDDFFANDTYRKTTGIKVQQHLLNVRLFLSNEVTDSVSSVVYILEMPGIDSLNKKLKEGDFLKLKSRPSKIPQQFFISQLNNQQLILVSVLSFLHKDEEAFKQRQRNINHYLDWLLKKYRAH</sequence>
<evidence type="ECO:0000313" key="3">
    <source>
        <dbReference type="Proteomes" id="UP001210231"/>
    </source>
</evidence>
<feature type="chain" id="PRO_5045368213" description="DUF4468 domain-containing protein" evidence="1">
    <location>
        <begin position="23"/>
        <end position="189"/>
    </location>
</feature>
<feature type="signal peptide" evidence="1">
    <location>
        <begin position="1"/>
        <end position="22"/>
    </location>
</feature>
<dbReference type="Proteomes" id="UP001210231">
    <property type="component" value="Unassembled WGS sequence"/>
</dbReference>
<organism evidence="2 3">
    <name type="scientific">Polluticaenibacter yanchengensis</name>
    <dbReference type="NCBI Taxonomy" id="3014562"/>
    <lineage>
        <taxon>Bacteria</taxon>
        <taxon>Pseudomonadati</taxon>
        <taxon>Bacteroidota</taxon>
        <taxon>Chitinophagia</taxon>
        <taxon>Chitinophagales</taxon>
        <taxon>Chitinophagaceae</taxon>
        <taxon>Polluticaenibacter</taxon>
    </lineage>
</organism>
<accession>A0ABT4UGS9</accession>
<evidence type="ECO:0008006" key="4">
    <source>
        <dbReference type="Google" id="ProtNLM"/>
    </source>
</evidence>
<gene>
    <name evidence="2" type="ORF">O3P16_01125</name>
</gene>
<dbReference type="RefSeq" id="WP_407029724.1">
    <property type="nucleotide sequence ID" value="NZ_JAQGEF010000001.1"/>
</dbReference>
<name>A0ABT4UGS9_9BACT</name>
<reference evidence="2 3" key="1">
    <citation type="submission" date="2022-12" db="EMBL/GenBank/DDBJ databases">
        <title>Chitinophagaceae gen. sp. nov., a new member of the family Chitinophagaceae, isolated from soil in a chemical factory.</title>
        <authorList>
            <person name="Ke Z."/>
        </authorList>
    </citation>
    <scope>NUCLEOTIDE SEQUENCE [LARGE SCALE GENOMIC DNA]</scope>
    <source>
        <strain evidence="2 3">LY-5</strain>
    </source>
</reference>
<dbReference type="EMBL" id="JAQGEF010000001">
    <property type="protein sequence ID" value="MDA3613393.1"/>
    <property type="molecule type" value="Genomic_DNA"/>
</dbReference>
<protein>
    <recommendedName>
        <fullName evidence="4">DUF4468 domain-containing protein</fullName>
    </recommendedName>
</protein>
<evidence type="ECO:0000313" key="2">
    <source>
        <dbReference type="EMBL" id="MDA3613393.1"/>
    </source>
</evidence>
<keyword evidence="3" id="KW-1185">Reference proteome</keyword>
<keyword evidence="1" id="KW-0732">Signal</keyword>